<evidence type="ECO:0000313" key="2">
    <source>
        <dbReference type="Proteomes" id="UP001237156"/>
    </source>
</evidence>
<comment type="caution">
    <text evidence="1">The sequence shown here is derived from an EMBL/GenBank/DDBJ whole genome shotgun (WGS) entry which is preliminary data.</text>
</comment>
<reference evidence="1 2" key="1">
    <citation type="submission" date="2023-04" db="EMBL/GenBank/DDBJ databases">
        <title>Ottowia paracancer sp. nov., isolated from human stomach.</title>
        <authorList>
            <person name="Song Y."/>
        </authorList>
    </citation>
    <scope>NUCLEOTIDE SEQUENCE [LARGE SCALE GENOMIC DNA]</scope>
    <source>
        <strain evidence="1 2">10c7w1</strain>
    </source>
</reference>
<sequence>MFESMLPLNSHHAAGLQTGSLGDTAICFVGENSVITTCEMKMKRVTQDDIDAAAAKITRAPTRIHNCLFVTTDAINPMVTEYTATFCEKLAALRLSFLIASNVCSTFCTIPSHSKELPQRLSETGFRRARFICRPNVTRSISGIAPDCESSE</sequence>
<dbReference type="Proteomes" id="UP001237156">
    <property type="component" value="Unassembled WGS sequence"/>
</dbReference>
<proteinExistence type="predicted"/>
<name>A0AAW6RKL6_9BURK</name>
<dbReference type="AlphaFoldDB" id="A0AAW6RKL6"/>
<accession>A0AAW6RKL6</accession>
<organism evidence="1 2">
    <name type="scientific">Ottowia cancrivicina</name>
    <dbReference type="NCBI Taxonomy" id="3040346"/>
    <lineage>
        <taxon>Bacteria</taxon>
        <taxon>Pseudomonadati</taxon>
        <taxon>Pseudomonadota</taxon>
        <taxon>Betaproteobacteria</taxon>
        <taxon>Burkholderiales</taxon>
        <taxon>Comamonadaceae</taxon>
        <taxon>Ottowia</taxon>
    </lineage>
</organism>
<protein>
    <submittedName>
        <fullName evidence="1">Uncharacterized protein</fullName>
    </submittedName>
</protein>
<evidence type="ECO:0000313" key="1">
    <source>
        <dbReference type="EMBL" id="MDG9699503.1"/>
    </source>
</evidence>
<dbReference type="EMBL" id="JARVII010000012">
    <property type="protein sequence ID" value="MDG9699503.1"/>
    <property type="molecule type" value="Genomic_DNA"/>
</dbReference>
<gene>
    <name evidence="1" type="ORF">QB898_07235</name>
</gene>
<keyword evidence="2" id="KW-1185">Reference proteome</keyword>